<dbReference type="PANTHER" id="PTHR35122">
    <property type="entry name" value="OSJNBA0093F12.14 PROTEIN"/>
    <property type="match status" value="1"/>
</dbReference>
<dbReference type="InterPro" id="IPR039291">
    <property type="entry name" value="At5g17165-like"/>
</dbReference>
<sequence length="128" mass="13830">MAAAASSKGRAIAGSSVKRLAAHTWASKALDPTPLSICRRYSHFASYYEKEVEEQVRPAVVPDHWIDAESDKYWGPHPTTGIFGPADLHGAGGLRRKPAAGNGGSSALDQVVSFRPFDLEDLEKPHHP</sequence>
<dbReference type="Pfam" id="PF22272">
    <property type="entry name" value="LEA_3b"/>
    <property type="match status" value="1"/>
</dbReference>
<dbReference type="STRING" id="1088818.A0A2I0AJP3"/>
<organism evidence="2 3">
    <name type="scientific">Apostasia shenzhenica</name>
    <dbReference type="NCBI Taxonomy" id="1088818"/>
    <lineage>
        <taxon>Eukaryota</taxon>
        <taxon>Viridiplantae</taxon>
        <taxon>Streptophyta</taxon>
        <taxon>Embryophyta</taxon>
        <taxon>Tracheophyta</taxon>
        <taxon>Spermatophyta</taxon>
        <taxon>Magnoliopsida</taxon>
        <taxon>Liliopsida</taxon>
        <taxon>Asparagales</taxon>
        <taxon>Orchidaceae</taxon>
        <taxon>Apostasioideae</taxon>
        <taxon>Apostasia</taxon>
    </lineage>
</organism>
<feature type="region of interest" description="Disordered" evidence="1">
    <location>
        <begin position="85"/>
        <end position="107"/>
    </location>
</feature>
<evidence type="ECO:0000313" key="2">
    <source>
        <dbReference type="EMBL" id="PKA55751.1"/>
    </source>
</evidence>
<keyword evidence="3" id="KW-1185">Reference proteome</keyword>
<dbReference type="PANTHER" id="PTHR35122:SF2">
    <property type="entry name" value="OS04G0598000 PROTEIN"/>
    <property type="match status" value="1"/>
</dbReference>
<evidence type="ECO:0000313" key="3">
    <source>
        <dbReference type="Proteomes" id="UP000236161"/>
    </source>
</evidence>
<accession>A0A2I0AJP3</accession>
<dbReference type="EMBL" id="KZ451978">
    <property type="protein sequence ID" value="PKA55751.1"/>
    <property type="molecule type" value="Genomic_DNA"/>
</dbReference>
<gene>
    <name evidence="2" type="ORF">AXF42_Ash012043</name>
</gene>
<dbReference type="OrthoDB" id="606645at2759"/>
<proteinExistence type="predicted"/>
<evidence type="ECO:0000256" key="1">
    <source>
        <dbReference type="SAM" id="MobiDB-lite"/>
    </source>
</evidence>
<dbReference type="Proteomes" id="UP000236161">
    <property type="component" value="Unassembled WGS sequence"/>
</dbReference>
<name>A0A2I0AJP3_9ASPA</name>
<dbReference type="AlphaFoldDB" id="A0A2I0AJP3"/>
<reference evidence="2 3" key="1">
    <citation type="journal article" date="2017" name="Nature">
        <title>The Apostasia genome and the evolution of orchids.</title>
        <authorList>
            <person name="Zhang G.Q."/>
            <person name="Liu K.W."/>
            <person name="Li Z."/>
            <person name="Lohaus R."/>
            <person name="Hsiao Y.Y."/>
            <person name="Niu S.C."/>
            <person name="Wang J.Y."/>
            <person name="Lin Y.C."/>
            <person name="Xu Q."/>
            <person name="Chen L.J."/>
            <person name="Yoshida K."/>
            <person name="Fujiwara S."/>
            <person name="Wang Z.W."/>
            <person name="Zhang Y.Q."/>
            <person name="Mitsuda N."/>
            <person name="Wang M."/>
            <person name="Liu G.H."/>
            <person name="Pecoraro L."/>
            <person name="Huang H.X."/>
            <person name="Xiao X.J."/>
            <person name="Lin M."/>
            <person name="Wu X.Y."/>
            <person name="Wu W.L."/>
            <person name="Chen Y.Y."/>
            <person name="Chang S.B."/>
            <person name="Sakamoto S."/>
            <person name="Ohme-Takagi M."/>
            <person name="Yagi M."/>
            <person name="Zeng S.J."/>
            <person name="Shen C.Y."/>
            <person name="Yeh C.M."/>
            <person name="Luo Y.B."/>
            <person name="Tsai W.C."/>
            <person name="Van de Peer Y."/>
            <person name="Liu Z.J."/>
        </authorList>
    </citation>
    <scope>NUCLEOTIDE SEQUENCE [LARGE SCALE GENOMIC DNA]</scope>
    <source>
        <strain evidence="3">cv. Shenzhen</strain>
        <tissue evidence="2">Stem</tissue>
    </source>
</reference>
<protein>
    <submittedName>
        <fullName evidence="2">Uncharacterized protein</fullName>
    </submittedName>
</protein>